<accession>A0A1W1I7H9</accession>
<evidence type="ECO:0008006" key="4">
    <source>
        <dbReference type="Google" id="ProtNLM"/>
    </source>
</evidence>
<dbReference type="KEGG" id="nja:NSJP_2652"/>
<keyword evidence="3" id="KW-1185">Reference proteome</keyword>
<dbReference type="AlphaFoldDB" id="A0A1W1I7H9"/>
<proteinExistence type="predicted"/>
<gene>
    <name evidence="2" type="ORF">NSJP_2652</name>
</gene>
<dbReference type="STRING" id="1325564.NSJP_2652"/>
<feature type="signal peptide" evidence="1">
    <location>
        <begin position="1"/>
        <end position="31"/>
    </location>
</feature>
<dbReference type="SUPFAM" id="SSF48452">
    <property type="entry name" value="TPR-like"/>
    <property type="match status" value="1"/>
</dbReference>
<dbReference type="InterPro" id="IPR011990">
    <property type="entry name" value="TPR-like_helical_dom_sf"/>
</dbReference>
<evidence type="ECO:0000313" key="2">
    <source>
        <dbReference type="EMBL" id="SLM48819.1"/>
    </source>
</evidence>
<keyword evidence="1" id="KW-0732">Signal</keyword>
<dbReference type="OrthoDB" id="9782069at2"/>
<evidence type="ECO:0000313" key="3">
    <source>
        <dbReference type="Proteomes" id="UP000192042"/>
    </source>
</evidence>
<dbReference type="Proteomes" id="UP000192042">
    <property type="component" value="Chromosome I"/>
</dbReference>
<dbReference type="RefSeq" id="WP_080887150.1">
    <property type="nucleotide sequence ID" value="NZ_LT828648.1"/>
</dbReference>
<reference evidence="2 3" key="1">
    <citation type="submission" date="2017-03" db="EMBL/GenBank/DDBJ databases">
        <authorList>
            <person name="Afonso C.L."/>
            <person name="Miller P.J."/>
            <person name="Scott M.A."/>
            <person name="Spackman E."/>
            <person name="Goraichik I."/>
            <person name="Dimitrov K.M."/>
            <person name="Suarez D.L."/>
            <person name="Swayne D.E."/>
        </authorList>
    </citation>
    <scope>NUCLEOTIDE SEQUENCE [LARGE SCALE GENOMIC DNA]</scope>
    <source>
        <strain evidence="2">Genome sequencing of Nitrospira japonica strain NJ11</strain>
    </source>
</reference>
<feature type="chain" id="PRO_5012551622" description="Tetratricopeptide repeat protein" evidence="1">
    <location>
        <begin position="32"/>
        <end position="182"/>
    </location>
</feature>
<evidence type="ECO:0000256" key="1">
    <source>
        <dbReference type="SAM" id="SignalP"/>
    </source>
</evidence>
<protein>
    <recommendedName>
        <fullName evidence="4">Tetratricopeptide repeat protein</fullName>
    </recommendedName>
</protein>
<dbReference type="Gene3D" id="1.25.40.10">
    <property type="entry name" value="Tetratricopeptide repeat domain"/>
    <property type="match status" value="1"/>
</dbReference>
<sequence length="182" mass="20326">MKQGLLSRVECKRPVAGLCLALLLCWSGANGAWGGQDGPLPHLHRAKIYLAAGDFRRAIEACRHEVDARPSVEAYLYLTYVYQALDAYVESLAKADQWVPLEHLYLSLVTGKPEDLVDAPDVLSRIAKELMQSGARQQADIAAELATRLDSAAVARIWPQQTAWRKSKPDGWWFGIPPEWSW</sequence>
<organism evidence="2 3">
    <name type="scientific">Nitrospira japonica</name>
    <dbReference type="NCBI Taxonomy" id="1325564"/>
    <lineage>
        <taxon>Bacteria</taxon>
        <taxon>Pseudomonadati</taxon>
        <taxon>Nitrospirota</taxon>
        <taxon>Nitrospiria</taxon>
        <taxon>Nitrospirales</taxon>
        <taxon>Nitrospiraceae</taxon>
        <taxon>Nitrospira</taxon>
    </lineage>
</organism>
<dbReference type="EMBL" id="LT828648">
    <property type="protein sequence ID" value="SLM48819.1"/>
    <property type="molecule type" value="Genomic_DNA"/>
</dbReference>
<name>A0A1W1I7H9_9BACT</name>